<reference evidence="2 3" key="1">
    <citation type="submission" date="2020-04" db="EMBL/GenBank/DDBJ databases">
        <authorList>
            <person name="Liu S."/>
        </authorList>
    </citation>
    <scope>NUCLEOTIDE SEQUENCE [LARGE SCALE GENOMIC DNA]</scope>
    <source>
        <strain evidence="2 3">CGMCC 1.15091</strain>
    </source>
</reference>
<sequence length="146" mass="15813">AGLTTADNPLKVVVLVDGHTGYEAFGHVQLGEPMSRNYAFAAPVWVIEPQEGDTAEDQVRVLGRGTAFESQLSWQIYRLKGPRDTGEGTLAKGGTVSISAPTGQDGEFEFTQQLGRGSYRVFVYAEDTSGGSQDRQNPDSKVFTIR</sequence>
<dbReference type="InterPro" id="IPR018911">
    <property type="entry name" value="Gmad2_Ig-like_dom"/>
</dbReference>
<comment type="caution">
    <text evidence="2">The sequence shown here is derived from an EMBL/GenBank/DDBJ whole genome shotgun (WGS) entry which is preliminary data.</text>
</comment>
<evidence type="ECO:0000313" key="3">
    <source>
        <dbReference type="Proteomes" id="UP000523795"/>
    </source>
</evidence>
<proteinExistence type="predicted"/>
<evidence type="ECO:0000259" key="1">
    <source>
        <dbReference type="Pfam" id="PF10648"/>
    </source>
</evidence>
<protein>
    <recommendedName>
        <fullName evidence="1">Bacterial spore germination immunoglobulin-like domain-containing protein</fullName>
    </recommendedName>
</protein>
<accession>A0ABX1JJH0</accession>
<organism evidence="2 3">
    <name type="scientific">Arthrobacter deserti</name>
    <dbReference type="NCBI Taxonomy" id="1742687"/>
    <lineage>
        <taxon>Bacteria</taxon>
        <taxon>Bacillati</taxon>
        <taxon>Actinomycetota</taxon>
        <taxon>Actinomycetes</taxon>
        <taxon>Micrococcales</taxon>
        <taxon>Micrococcaceae</taxon>
        <taxon>Arthrobacter</taxon>
    </lineage>
</organism>
<dbReference type="EMBL" id="JAAZSR010000011">
    <property type="protein sequence ID" value="NKX49321.1"/>
    <property type="molecule type" value="Genomic_DNA"/>
</dbReference>
<gene>
    <name evidence="2" type="ORF">HER39_01740</name>
</gene>
<dbReference type="Proteomes" id="UP000523795">
    <property type="component" value="Unassembled WGS sequence"/>
</dbReference>
<name>A0ABX1JJH0_9MICC</name>
<feature type="non-terminal residue" evidence="2">
    <location>
        <position position="1"/>
    </location>
</feature>
<feature type="domain" description="Bacterial spore germination immunoglobulin-like" evidence="1">
    <location>
        <begin position="44"/>
        <end position="132"/>
    </location>
</feature>
<evidence type="ECO:0000313" key="2">
    <source>
        <dbReference type="EMBL" id="NKX49321.1"/>
    </source>
</evidence>
<dbReference type="Pfam" id="PF10648">
    <property type="entry name" value="Gmad2"/>
    <property type="match status" value="1"/>
</dbReference>
<keyword evidence="3" id="KW-1185">Reference proteome</keyword>